<evidence type="ECO:0000313" key="1">
    <source>
        <dbReference type="EMBL" id="KAI4311927.1"/>
    </source>
</evidence>
<dbReference type="EMBL" id="CM042890">
    <property type="protein sequence ID" value="KAI4311927.1"/>
    <property type="molecule type" value="Genomic_DNA"/>
</dbReference>
<evidence type="ECO:0000313" key="2">
    <source>
        <dbReference type="Proteomes" id="UP001057402"/>
    </source>
</evidence>
<comment type="caution">
    <text evidence="1">The sequence shown here is derived from an EMBL/GenBank/DDBJ whole genome shotgun (WGS) entry which is preliminary data.</text>
</comment>
<gene>
    <name evidence="1" type="ORF">MLD38_036791</name>
</gene>
<dbReference type="Proteomes" id="UP001057402">
    <property type="component" value="Chromosome 11"/>
</dbReference>
<accession>A0ACB9LK34</accession>
<reference evidence="2" key="1">
    <citation type="journal article" date="2023" name="Front. Plant Sci.">
        <title>Chromosomal-level genome assembly of Melastoma candidum provides insights into trichome evolution.</title>
        <authorList>
            <person name="Zhong Y."/>
            <person name="Wu W."/>
            <person name="Sun C."/>
            <person name="Zou P."/>
            <person name="Liu Y."/>
            <person name="Dai S."/>
            <person name="Zhou R."/>
        </authorList>
    </citation>
    <scope>NUCLEOTIDE SEQUENCE [LARGE SCALE GENOMIC DNA]</scope>
</reference>
<organism evidence="1 2">
    <name type="scientific">Melastoma candidum</name>
    <dbReference type="NCBI Taxonomy" id="119954"/>
    <lineage>
        <taxon>Eukaryota</taxon>
        <taxon>Viridiplantae</taxon>
        <taxon>Streptophyta</taxon>
        <taxon>Embryophyta</taxon>
        <taxon>Tracheophyta</taxon>
        <taxon>Spermatophyta</taxon>
        <taxon>Magnoliopsida</taxon>
        <taxon>eudicotyledons</taxon>
        <taxon>Gunneridae</taxon>
        <taxon>Pentapetalae</taxon>
        <taxon>rosids</taxon>
        <taxon>malvids</taxon>
        <taxon>Myrtales</taxon>
        <taxon>Melastomataceae</taxon>
        <taxon>Melastomatoideae</taxon>
        <taxon>Melastomateae</taxon>
        <taxon>Melastoma</taxon>
    </lineage>
</organism>
<sequence length="91" mass="9737">MASAQVSSPELEGDVKVEEEVHDEELARESEVEKPDATKPASEDKEDPFEAEDEGGHEETTEVLTYAGARSIDDDNDDDLVAEGEGAGDGD</sequence>
<name>A0ACB9LK34_9MYRT</name>
<keyword evidence="2" id="KW-1185">Reference proteome</keyword>
<proteinExistence type="predicted"/>
<protein>
    <submittedName>
        <fullName evidence="1">Uncharacterized protein</fullName>
    </submittedName>
</protein>